<proteinExistence type="predicted"/>
<gene>
    <name evidence="2" type="ORF">DM02DRAFT_707199</name>
</gene>
<feature type="compositionally biased region" description="Polar residues" evidence="1">
    <location>
        <begin position="68"/>
        <end position="105"/>
    </location>
</feature>
<reference evidence="2 3" key="1">
    <citation type="journal article" date="2018" name="Sci. Rep.">
        <title>Comparative genomics provides insights into the lifestyle and reveals functional heterogeneity of dark septate endophytic fungi.</title>
        <authorList>
            <person name="Knapp D.G."/>
            <person name="Nemeth J.B."/>
            <person name="Barry K."/>
            <person name="Hainaut M."/>
            <person name="Henrissat B."/>
            <person name="Johnson J."/>
            <person name="Kuo A."/>
            <person name="Lim J.H.P."/>
            <person name="Lipzen A."/>
            <person name="Nolan M."/>
            <person name="Ohm R.A."/>
            <person name="Tamas L."/>
            <person name="Grigoriev I.V."/>
            <person name="Spatafora J.W."/>
            <person name="Nagy L.G."/>
            <person name="Kovacs G.M."/>
        </authorList>
    </citation>
    <scope>NUCLEOTIDE SEQUENCE [LARGE SCALE GENOMIC DNA]</scope>
    <source>
        <strain evidence="2 3">DSE2036</strain>
    </source>
</reference>
<feature type="compositionally biased region" description="Polar residues" evidence="1">
    <location>
        <begin position="233"/>
        <end position="250"/>
    </location>
</feature>
<dbReference type="Proteomes" id="UP000244855">
    <property type="component" value="Unassembled WGS sequence"/>
</dbReference>
<keyword evidence="3" id="KW-1185">Reference proteome</keyword>
<evidence type="ECO:0000313" key="3">
    <source>
        <dbReference type="Proteomes" id="UP000244855"/>
    </source>
</evidence>
<name>A0A2V1DS34_9PLEO</name>
<dbReference type="AlphaFoldDB" id="A0A2V1DS34"/>
<feature type="compositionally biased region" description="Polar residues" evidence="1">
    <location>
        <begin position="140"/>
        <end position="177"/>
    </location>
</feature>
<protein>
    <submittedName>
        <fullName evidence="2">Uncharacterized protein</fullName>
    </submittedName>
</protein>
<feature type="region of interest" description="Disordered" evidence="1">
    <location>
        <begin position="1"/>
        <end position="36"/>
    </location>
</feature>
<evidence type="ECO:0000313" key="2">
    <source>
        <dbReference type="EMBL" id="PVI00849.1"/>
    </source>
</evidence>
<evidence type="ECO:0000256" key="1">
    <source>
        <dbReference type="SAM" id="MobiDB-lite"/>
    </source>
</evidence>
<feature type="region of interest" description="Disordered" evidence="1">
    <location>
        <begin position="66"/>
        <end position="120"/>
    </location>
</feature>
<feature type="compositionally biased region" description="Low complexity" evidence="1">
    <location>
        <begin position="12"/>
        <end position="25"/>
    </location>
</feature>
<dbReference type="EMBL" id="KZ805367">
    <property type="protein sequence ID" value="PVI00849.1"/>
    <property type="molecule type" value="Genomic_DNA"/>
</dbReference>
<organism evidence="2 3">
    <name type="scientific">Periconia macrospinosa</name>
    <dbReference type="NCBI Taxonomy" id="97972"/>
    <lineage>
        <taxon>Eukaryota</taxon>
        <taxon>Fungi</taxon>
        <taxon>Dikarya</taxon>
        <taxon>Ascomycota</taxon>
        <taxon>Pezizomycotina</taxon>
        <taxon>Dothideomycetes</taxon>
        <taxon>Pleosporomycetidae</taxon>
        <taxon>Pleosporales</taxon>
        <taxon>Massarineae</taxon>
        <taxon>Periconiaceae</taxon>
        <taxon>Periconia</taxon>
    </lineage>
</organism>
<sequence>MGSSDARRQRRQNGNANGRAMESSSGGQGFQGGVTSLEEIQAAASAQLDPADFQSFMSPEYYQRFFNPASSSSQPPDSNTGYPSSSNETQQNQLGVSFHGTSDANNVDVGGPSAQRQPNMYTPDEYLLHQLLIGQYPPSEYTNGSPVQYPSNTNTSGQLSASTLAPTQYPPTHQSPLVQDPRLKHAKGAPAQSPSNAKTSGQRSASGPPPFASWDLEANNDLGSLAQPPAVENNVNNSGRSSVHLSSRTNVTQQGIERLQIPNQENDIFLDESVNVQTVQGNNGGHDELNLPILTPDIGSADDTMNTESDKTLSAPNTPTSPRGIYNLSSLPFPLGTYAVCMARALLFEFASRYGVMQDEGMELLRRLESATGHAFQDKKAYVYTNYSNLQRNFFEKRGEPKSGFIVHWREAIYGPPKGSSITAVVRSIDGISMNESTIWSFLKLCVDSHRDVHLLFQFSSVCPEIDFPGRFPVRGLGEVLPISAKDFYNHVTGKLSNPIAADILQAWRLMGYRSEIPDRHQMPHVGQCIAVFTLLKLEESKAKPDEISVPTGSQKGGVCSFLSF</sequence>
<feature type="region of interest" description="Disordered" evidence="1">
    <location>
        <begin position="137"/>
        <end position="250"/>
    </location>
</feature>
<accession>A0A2V1DS34</accession>
<feature type="compositionally biased region" description="Polar residues" evidence="1">
    <location>
        <begin position="192"/>
        <end position="205"/>
    </location>
</feature>